<feature type="signal peptide" evidence="7">
    <location>
        <begin position="1"/>
        <end position="31"/>
    </location>
</feature>
<sequence length="338" mass="35813">MISRRTLHSLAMPAILMAGALTLTISAQAQASTQSSMPAAPSASTPSAPAPATEAQLPPVNPKNFTAAQPTKAEVESFLKTSWGYDTNRSYEVYGILKTPAPGVSKVIVFVAEKGRPQVAGLTFFVTPDGHYLIANDSIIPFGPHPFAAARATLQQDATGAWQGSASKQHELVEFADFQCPHCKAAQPTAKKLIADFPNARYVYQPFPLVNVHPEAFKAADYGNCVTKLGGNTAFFKFADSVFANQDDLVNDGGTKTLDAAVTAAGLDPAKVAACAASPAGKAAVQADLKLANELNVNETPTLFVDGRPVPMTELPYPELKKIIEYQFNLDSNTTSAK</sequence>
<dbReference type="Gene3D" id="3.40.30.10">
    <property type="entry name" value="Glutaredoxin"/>
    <property type="match status" value="1"/>
</dbReference>
<name>A0A7V4XTK6_9BACT</name>
<feature type="domain" description="Thioredoxin" evidence="8">
    <location>
        <begin position="143"/>
        <end position="329"/>
    </location>
</feature>
<reference evidence="9" key="1">
    <citation type="journal article" date="2020" name="mSystems">
        <title>Genome- and Community-Level Interaction Insights into Carbon Utilization and Element Cycling Functions of Hydrothermarchaeota in Hydrothermal Sediment.</title>
        <authorList>
            <person name="Zhou Z."/>
            <person name="Liu Y."/>
            <person name="Xu W."/>
            <person name="Pan J."/>
            <person name="Luo Z.H."/>
            <person name="Li M."/>
        </authorList>
    </citation>
    <scope>NUCLEOTIDE SEQUENCE [LARGE SCALE GENOMIC DNA]</scope>
    <source>
        <strain evidence="9">SpSt-855</strain>
    </source>
</reference>
<dbReference type="InterPro" id="IPR012336">
    <property type="entry name" value="Thioredoxin-like_fold"/>
</dbReference>
<keyword evidence="3" id="KW-0560">Oxidoreductase</keyword>
<proteinExistence type="inferred from homology"/>
<evidence type="ECO:0000256" key="6">
    <source>
        <dbReference type="SAM" id="MobiDB-lite"/>
    </source>
</evidence>
<dbReference type="GO" id="GO:0016491">
    <property type="term" value="F:oxidoreductase activity"/>
    <property type="evidence" value="ECO:0007669"/>
    <property type="project" value="UniProtKB-KW"/>
</dbReference>
<feature type="compositionally biased region" description="Low complexity" evidence="6">
    <location>
        <begin position="34"/>
        <end position="53"/>
    </location>
</feature>
<keyword evidence="4" id="KW-1015">Disulfide bond</keyword>
<comment type="similarity">
    <text evidence="1">Belongs to the thioredoxin family. DsbA subfamily.</text>
</comment>
<dbReference type="PROSITE" id="PS51352">
    <property type="entry name" value="THIOREDOXIN_2"/>
    <property type="match status" value="1"/>
</dbReference>
<gene>
    <name evidence="9" type="ORF">ENW50_09250</name>
</gene>
<dbReference type="InterPro" id="IPR036249">
    <property type="entry name" value="Thioredoxin-like_sf"/>
</dbReference>
<dbReference type="InterPro" id="IPR013766">
    <property type="entry name" value="Thioredoxin_domain"/>
</dbReference>
<keyword evidence="5" id="KW-0676">Redox-active center</keyword>
<feature type="region of interest" description="Disordered" evidence="6">
    <location>
        <begin position="34"/>
        <end position="68"/>
    </location>
</feature>
<evidence type="ECO:0000256" key="5">
    <source>
        <dbReference type="ARBA" id="ARBA00023284"/>
    </source>
</evidence>
<organism evidence="9">
    <name type="scientific">Acidobacterium capsulatum</name>
    <dbReference type="NCBI Taxonomy" id="33075"/>
    <lineage>
        <taxon>Bacteria</taxon>
        <taxon>Pseudomonadati</taxon>
        <taxon>Acidobacteriota</taxon>
        <taxon>Terriglobia</taxon>
        <taxon>Terriglobales</taxon>
        <taxon>Acidobacteriaceae</taxon>
        <taxon>Acidobacterium</taxon>
    </lineage>
</organism>
<evidence type="ECO:0000259" key="8">
    <source>
        <dbReference type="PROSITE" id="PS51352"/>
    </source>
</evidence>
<keyword evidence="2 7" id="KW-0732">Signal</keyword>
<comment type="caution">
    <text evidence="9">The sequence shown here is derived from an EMBL/GenBank/DDBJ whole genome shotgun (WGS) entry which is preliminary data.</text>
</comment>
<protein>
    <submittedName>
        <fullName evidence="9">Thioredoxin</fullName>
    </submittedName>
</protein>
<evidence type="ECO:0000256" key="1">
    <source>
        <dbReference type="ARBA" id="ARBA00005791"/>
    </source>
</evidence>
<evidence type="ECO:0000256" key="4">
    <source>
        <dbReference type="ARBA" id="ARBA00023157"/>
    </source>
</evidence>
<dbReference type="PANTHER" id="PTHR13887:SF14">
    <property type="entry name" value="DISULFIDE BOND FORMATION PROTEIN D"/>
    <property type="match status" value="1"/>
</dbReference>
<evidence type="ECO:0000256" key="7">
    <source>
        <dbReference type="SAM" id="SignalP"/>
    </source>
</evidence>
<dbReference type="EMBL" id="DTKL01000059">
    <property type="protein sequence ID" value="HGY94850.1"/>
    <property type="molecule type" value="Genomic_DNA"/>
</dbReference>
<evidence type="ECO:0000313" key="9">
    <source>
        <dbReference type="EMBL" id="HGY94850.1"/>
    </source>
</evidence>
<dbReference type="Pfam" id="PF13462">
    <property type="entry name" value="Thioredoxin_4"/>
    <property type="match status" value="1"/>
</dbReference>
<dbReference type="SUPFAM" id="SSF52833">
    <property type="entry name" value="Thioredoxin-like"/>
    <property type="match status" value="1"/>
</dbReference>
<accession>A0A7V4XTK6</accession>
<dbReference type="PANTHER" id="PTHR13887">
    <property type="entry name" value="GLUTATHIONE S-TRANSFERASE KAPPA"/>
    <property type="match status" value="1"/>
</dbReference>
<evidence type="ECO:0000256" key="3">
    <source>
        <dbReference type="ARBA" id="ARBA00023002"/>
    </source>
</evidence>
<dbReference type="AlphaFoldDB" id="A0A7V4XTK6"/>
<feature type="chain" id="PRO_5031423091" evidence="7">
    <location>
        <begin position="32"/>
        <end position="338"/>
    </location>
</feature>
<evidence type="ECO:0000256" key="2">
    <source>
        <dbReference type="ARBA" id="ARBA00022729"/>
    </source>
</evidence>